<evidence type="ECO:0000256" key="4">
    <source>
        <dbReference type="SAM" id="MobiDB-lite"/>
    </source>
</evidence>
<keyword evidence="7" id="KW-1185">Reference proteome</keyword>
<accession>A0A4R5AH71</accession>
<evidence type="ECO:0000313" key="6">
    <source>
        <dbReference type="EMBL" id="TDD70639.1"/>
    </source>
</evidence>
<dbReference type="Proteomes" id="UP000295217">
    <property type="component" value="Unassembled WGS sequence"/>
</dbReference>
<dbReference type="AlphaFoldDB" id="A0A4R5AH71"/>
<dbReference type="Gene3D" id="3.90.550.10">
    <property type="entry name" value="Spore Coat Polysaccharide Biosynthesis Protein SpsA, Chain A"/>
    <property type="match status" value="1"/>
</dbReference>
<feature type="transmembrane region" description="Helical" evidence="5">
    <location>
        <begin position="292"/>
        <end position="325"/>
    </location>
</feature>
<keyword evidence="5" id="KW-1133">Transmembrane helix</keyword>
<keyword evidence="3 6" id="KW-0808">Transferase</keyword>
<feature type="transmembrane region" description="Helical" evidence="5">
    <location>
        <begin position="376"/>
        <end position="398"/>
    </location>
</feature>
<name>A0A4R5AH71_9ACTN</name>
<comment type="caution">
    <text evidence="6">The sequence shown here is derived from an EMBL/GenBank/DDBJ whole genome shotgun (WGS) entry which is preliminary data.</text>
</comment>
<evidence type="ECO:0000256" key="5">
    <source>
        <dbReference type="SAM" id="Phobius"/>
    </source>
</evidence>
<feature type="transmembrane region" description="Helical" evidence="5">
    <location>
        <begin position="345"/>
        <end position="369"/>
    </location>
</feature>
<proteinExistence type="inferred from homology"/>
<dbReference type="GO" id="GO:0016757">
    <property type="term" value="F:glycosyltransferase activity"/>
    <property type="evidence" value="ECO:0007669"/>
    <property type="project" value="UniProtKB-KW"/>
</dbReference>
<keyword evidence="5" id="KW-0812">Transmembrane</keyword>
<dbReference type="RefSeq" id="WP_132102656.1">
    <property type="nucleotide sequence ID" value="NZ_SMLB01000008.1"/>
</dbReference>
<dbReference type="InterPro" id="IPR029044">
    <property type="entry name" value="Nucleotide-diphossugar_trans"/>
</dbReference>
<organism evidence="6 7">
    <name type="scientific">Jiangella aurantiaca</name>
    <dbReference type="NCBI Taxonomy" id="2530373"/>
    <lineage>
        <taxon>Bacteria</taxon>
        <taxon>Bacillati</taxon>
        <taxon>Actinomycetota</taxon>
        <taxon>Actinomycetes</taxon>
        <taxon>Jiangellales</taxon>
        <taxon>Jiangellaceae</taxon>
        <taxon>Jiangella</taxon>
    </lineage>
</organism>
<dbReference type="EMBL" id="SMLB01000008">
    <property type="protein sequence ID" value="TDD70639.1"/>
    <property type="molecule type" value="Genomic_DNA"/>
</dbReference>
<dbReference type="PANTHER" id="PTHR43630:SF1">
    <property type="entry name" value="POLY-BETA-1,6-N-ACETYL-D-GLUCOSAMINE SYNTHASE"/>
    <property type="match status" value="1"/>
</dbReference>
<feature type="region of interest" description="Disordered" evidence="4">
    <location>
        <begin position="405"/>
        <end position="431"/>
    </location>
</feature>
<evidence type="ECO:0000256" key="2">
    <source>
        <dbReference type="ARBA" id="ARBA00022676"/>
    </source>
</evidence>
<sequence>MEAVLVVIVLGVNFTIWTLIGGLRLTSESVANMGRTSVESSERLSPADVAVLIPAHNEEPVIAATIRSALRLVPVTNVHVIADGCDDRTAEIARSTGVHTLELNPGRGKAGGIEAAVEHFDIPRRLAVLLIVDADTELDQEYLTRGLPLLEQPGVVALAGYARAGWYPAQLSPVGRFLVSYRARLYAVMQWLKYGQTWRWTNVTSIVPGFASMYRTSILERMELNPPGLVIEDFNMTFELHRKRLGKIAFRPGVYATTQDPDNFRDYYRQVLRWHLGFWQTLRRHGFWPSGFSAALILFLIEVLTASVGIVLLVGMLVFLTPVIVSAQAVPAAGRPAEMSGLLDLYLLLSGVLLLVAALDYLLTCLTALALRRPSMLLYGVGFLALRFVDATAVLRAIPQAWHTRSDGRWTSPTRRPAAGAPSSSERGRRP</sequence>
<evidence type="ECO:0000256" key="1">
    <source>
        <dbReference type="ARBA" id="ARBA00006739"/>
    </source>
</evidence>
<evidence type="ECO:0000256" key="3">
    <source>
        <dbReference type="ARBA" id="ARBA00022679"/>
    </source>
</evidence>
<keyword evidence="2" id="KW-0328">Glycosyltransferase</keyword>
<dbReference type="Pfam" id="PF13641">
    <property type="entry name" value="Glyco_tranf_2_3"/>
    <property type="match status" value="1"/>
</dbReference>
<keyword evidence="5" id="KW-0472">Membrane</keyword>
<dbReference type="CDD" id="cd06423">
    <property type="entry name" value="CESA_like"/>
    <property type="match status" value="1"/>
</dbReference>
<reference evidence="6 7" key="1">
    <citation type="submission" date="2019-02" db="EMBL/GenBank/DDBJ databases">
        <title>Draft genome sequences of novel Actinobacteria.</title>
        <authorList>
            <person name="Sahin N."/>
            <person name="Ay H."/>
            <person name="Saygin H."/>
        </authorList>
    </citation>
    <scope>NUCLEOTIDE SEQUENCE [LARGE SCALE GENOMIC DNA]</scope>
    <source>
        <strain evidence="6 7">8K307</strain>
    </source>
</reference>
<dbReference type="OrthoDB" id="2676521at2"/>
<dbReference type="SUPFAM" id="SSF53448">
    <property type="entry name" value="Nucleotide-diphospho-sugar transferases"/>
    <property type="match status" value="1"/>
</dbReference>
<comment type="similarity">
    <text evidence="1">Belongs to the glycosyltransferase 2 family.</text>
</comment>
<evidence type="ECO:0000313" key="7">
    <source>
        <dbReference type="Proteomes" id="UP000295217"/>
    </source>
</evidence>
<feature type="transmembrane region" description="Helical" evidence="5">
    <location>
        <begin position="6"/>
        <end position="25"/>
    </location>
</feature>
<gene>
    <name evidence="6" type="ORF">E1262_08225</name>
</gene>
<dbReference type="PANTHER" id="PTHR43630">
    <property type="entry name" value="POLY-BETA-1,6-N-ACETYL-D-GLUCOSAMINE SYNTHASE"/>
    <property type="match status" value="1"/>
</dbReference>
<protein>
    <submittedName>
        <fullName evidence="6">Glycosyltransferase family 2 protein</fullName>
    </submittedName>
</protein>